<evidence type="ECO:0000256" key="4">
    <source>
        <dbReference type="ARBA" id="ARBA00022475"/>
    </source>
</evidence>
<evidence type="ECO:0000313" key="10">
    <source>
        <dbReference type="EMBL" id="NYE84853.1"/>
    </source>
</evidence>
<feature type="transmembrane region" description="Helical" evidence="8">
    <location>
        <begin position="302"/>
        <end position="322"/>
    </location>
</feature>
<feature type="transmembrane region" description="Helical" evidence="8">
    <location>
        <begin position="246"/>
        <end position="265"/>
    </location>
</feature>
<dbReference type="Pfam" id="PF07690">
    <property type="entry name" value="MFS_1"/>
    <property type="match status" value="1"/>
</dbReference>
<feature type="transmembrane region" description="Helical" evidence="8">
    <location>
        <begin position="132"/>
        <end position="154"/>
    </location>
</feature>
<dbReference type="Proteomes" id="UP000542125">
    <property type="component" value="Unassembled WGS sequence"/>
</dbReference>
<dbReference type="PROSITE" id="PS50850">
    <property type="entry name" value="MFS"/>
    <property type="match status" value="1"/>
</dbReference>
<dbReference type="PANTHER" id="PTHR23502:SF132">
    <property type="entry name" value="POLYAMINE TRANSPORTER 2-RELATED"/>
    <property type="match status" value="1"/>
</dbReference>
<feature type="transmembrane region" description="Helical" evidence="8">
    <location>
        <begin position="43"/>
        <end position="62"/>
    </location>
</feature>
<evidence type="ECO:0000256" key="5">
    <source>
        <dbReference type="ARBA" id="ARBA00022692"/>
    </source>
</evidence>
<evidence type="ECO:0000256" key="8">
    <source>
        <dbReference type="RuleBase" id="RU365088"/>
    </source>
</evidence>
<dbReference type="RefSeq" id="WP_179588885.1">
    <property type="nucleotide sequence ID" value="NZ_JACBYR010000002.1"/>
</dbReference>
<feature type="transmembrane region" description="Helical" evidence="8">
    <location>
        <begin position="5"/>
        <end position="23"/>
    </location>
</feature>
<dbReference type="GO" id="GO:0042910">
    <property type="term" value="F:xenobiotic transmembrane transporter activity"/>
    <property type="evidence" value="ECO:0007669"/>
    <property type="project" value="InterPro"/>
</dbReference>
<keyword evidence="8" id="KW-0997">Cell inner membrane</keyword>
<comment type="subcellular location">
    <subcellularLocation>
        <location evidence="8">Cell inner membrane</location>
        <topology evidence="8">Multi-pass membrane protein</topology>
    </subcellularLocation>
    <subcellularLocation>
        <location evidence="1">Cell membrane</location>
        <topology evidence="1">Multi-pass membrane protein</topology>
    </subcellularLocation>
</comment>
<dbReference type="PANTHER" id="PTHR23502">
    <property type="entry name" value="MAJOR FACILITATOR SUPERFAMILY"/>
    <property type="match status" value="1"/>
</dbReference>
<keyword evidence="6 8" id="KW-1133">Transmembrane helix</keyword>
<dbReference type="InterPro" id="IPR020846">
    <property type="entry name" value="MFS_dom"/>
</dbReference>
<dbReference type="SUPFAM" id="SSF103473">
    <property type="entry name" value="MFS general substrate transporter"/>
    <property type="match status" value="1"/>
</dbReference>
<feature type="transmembrane region" description="Helical" evidence="8">
    <location>
        <begin position="212"/>
        <end position="240"/>
    </location>
</feature>
<gene>
    <name evidence="10" type="ORF">FHW18_004160</name>
</gene>
<dbReference type="NCBIfam" id="TIGR00710">
    <property type="entry name" value="efflux_Bcr_CflA"/>
    <property type="match status" value="1"/>
</dbReference>
<feature type="transmembrane region" description="Helical" evidence="8">
    <location>
        <begin position="160"/>
        <end position="182"/>
    </location>
</feature>
<keyword evidence="3 8" id="KW-0813">Transport</keyword>
<comment type="caution">
    <text evidence="10">The sequence shown here is derived from an EMBL/GenBank/DDBJ whole genome shotgun (WGS) entry which is preliminary data.</text>
</comment>
<dbReference type="InterPro" id="IPR011701">
    <property type="entry name" value="MFS"/>
</dbReference>
<sequence length="403" mass="41214">MDKRALRIAIILGALSALGPLAIDMYLPALPMMVNDLATNDGAVQRSLMSFFIGLTLGQLVYGPVSDKVGRKPVIYVGLALFTLGSIGCAMATSIDQLTLLRLVQGLGGSIGMVIGMAVVRDLYTGALAGRLMSLMIMVLGIAPILAPLFGSVVLSVATWQIIFIVLAIYGVVAIAVVARFLPESRMPELRAVSHPSAAFKHYAGLLVSSKFIPYVLALALAQAGFFAYLSASSFVFISLHGLSPMAYSIIFGVNAVGLIAGAQLNARFVRKHGAAPVVRCATVVYAIAAVVLALADQAGYASLPLLCVLLFVVITSMGFLLPPSTMLAMEAHGAIAGTAAALMGAFQFGLGAIGSAIVAALADGTAAPMLGAIAGCGVAAALVANLAFPKRTAPANAGAAAH</sequence>
<dbReference type="InterPro" id="IPR004812">
    <property type="entry name" value="Efflux_drug-R_Bcr/CmlA"/>
</dbReference>
<dbReference type="FunFam" id="1.20.1720.10:FF:000005">
    <property type="entry name" value="Bcr/CflA family efflux transporter"/>
    <property type="match status" value="1"/>
</dbReference>
<dbReference type="AlphaFoldDB" id="A0A7Y9LPR3"/>
<keyword evidence="7 8" id="KW-0472">Membrane</keyword>
<name>A0A7Y9LPR3_9BURK</name>
<feature type="transmembrane region" description="Helical" evidence="8">
    <location>
        <begin position="277"/>
        <end position="296"/>
    </location>
</feature>
<dbReference type="EMBL" id="JACBYR010000002">
    <property type="protein sequence ID" value="NYE84853.1"/>
    <property type="molecule type" value="Genomic_DNA"/>
</dbReference>
<feature type="transmembrane region" description="Helical" evidence="8">
    <location>
        <begin position="74"/>
        <end position="95"/>
    </location>
</feature>
<reference evidence="10 11" key="1">
    <citation type="submission" date="2020-07" db="EMBL/GenBank/DDBJ databases">
        <title>Genomic Encyclopedia of Type Strains, Phase IV (KMG-V): Genome sequencing to study the core and pangenomes of soil and plant-associated prokaryotes.</title>
        <authorList>
            <person name="Whitman W."/>
        </authorList>
    </citation>
    <scope>NUCLEOTIDE SEQUENCE [LARGE SCALE GENOMIC DNA]</scope>
    <source>
        <strain evidence="10 11">SAS40</strain>
    </source>
</reference>
<dbReference type="GO" id="GO:1990961">
    <property type="term" value="P:xenobiotic detoxification by transmembrane export across the plasma membrane"/>
    <property type="evidence" value="ECO:0007669"/>
    <property type="project" value="InterPro"/>
</dbReference>
<feature type="transmembrane region" description="Helical" evidence="8">
    <location>
        <begin position="101"/>
        <end position="120"/>
    </location>
</feature>
<keyword evidence="4" id="KW-1003">Cell membrane</keyword>
<evidence type="ECO:0000256" key="1">
    <source>
        <dbReference type="ARBA" id="ARBA00004651"/>
    </source>
</evidence>
<evidence type="ECO:0000256" key="7">
    <source>
        <dbReference type="ARBA" id="ARBA00023136"/>
    </source>
</evidence>
<dbReference type="CDD" id="cd17320">
    <property type="entry name" value="MFS_MdfA_MDR_like"/>
    <property type="match status" value="1"/>
</dbReference>
<evidence type="ECO:0000256" key="2">
    <source>
        <dbReference type="ARBA" id="ARBA00006236"/>
    </source>
</evidence>
<evidence type="ECO:0000256" key="3">
    <source>
        <dbReference type="ARBA" id="ARBA00022448"/>
    </source>
</evidence>
<dbReference type="InterPro" id="IPR036259">
    <property type="entry name" value="MFS_trans_sf"/>
</dbReference>
<comment type="similarity">
    <text evidence="2 8">Belongs to the major facilitator superfamily. Bcr/CmlA family.</text>
</comment>
<feature type="transmembrane region" description="Helical" evidence="8">
    <location>
        <begin position="368"/>
        <end position="389"/>
    </location>
</feature>
<dbReference type="GO" id="GO:0005886">
    <property type="term" value="C:plasma membrane"/>
    <property type="evidence" value="ECO:0007669"/>
    <property type="project" value="UniProtKB-SubCell"/>
</dbReference>
<protein>
    <recommendedName>
        <fullName evidence="8">Bcr/CflA family efflux transporter</fullName>
    </recommendedName>
</protein>
<feature type="transmembrane region" description="Helical" evidence="8">
    <location>
        <begin position="334"/>
        <end position="362"/>
    </location>
</feature>
<accession>A0A7Y9LPR3</accession>
<feature type="domain" description="Major facilitator superfamily (MFS) profile" evidence="9">
    <location>
        <begin position="5"/>
        <end position="393"/>
    </location>
</feature>
<organism evidence="10 11">
    <name type="scientific">Pigmentiphaga litoralis</name>
    <dbReference type="NCBI Taxonomy" id="516702"/>
    <lineage>
        <taxon>Bacteria</taxon>
        <taxon>Pseudomonadati</taxon>
        <taxon>Pseudomonadota</taxon>
        <taxon>Betaproteobacteria</taxon>
        <taxon>Burkholderiales</taxon>
        <taxon>Alcaligenaceae</taxon>
        <taxon>Pigmentiphaga</taxon>
    </lineage>
</organism>
<evidence type="ECO:0000256" key="6">
    <source>
        <dbReference type="ARBA" id="ARBA00022989"/>
    </source>
</evidence>
<keyword evidence="5 8" id="KW-0812">Transmembrane</keyword>
<evidence type="ECO:0000313" key="11">
    <source>
        <dbReference type="Proteomes" id="UP000542125"/>
    </source>
</evidence>
<proteinExistence type="inferred from homology"/>
<dbReference type="Gene3D" id="1.20.1720.10">
    <property type="entry name" value="Multidrug resistance protein D"/>
    <property type="match status" value="1"/>
</dbReference>
<evidence type="ECO:0000259" key="9">
    <source>
        <dbReference type="PROSITE" id="PS50850"/>
    </source>
</evidence>
<keyword evidence="11" id="KW-1185">Reference proteome</keyword>